<evidence type="ECO:0000256" key="1">
    <source>
        <dbReference type="ARBA" id="ARBA00023157"/>
    </source>
</evidence>
<reference evidence="4 5" key="1">
    <citation type="submission" date="2023-05" db="EMBL/GenBank/DDBJ databases">
        <title>B98-5 Cell Line De Novo Hybrid Assembly: An Optical Mapping Approach.</title>
        <authorList>
            <person name="Kananen K."/>
            <person name="Auerbach J.A."/>
            <person name="Kautto E."/>
            <person name="Blachly J.S."/>
        </authorList>
    </citation>
    <scope>NUCLEOTIDE SEQUENCE [LARGE SCALE GENOMIC DNA]</scope>
    <source>
        <strain evidence="4">B95-8</strain>
        <tissue evidence="4">Cell line</tissue>
    </source>
</reference>
<evidence type="ECO:0000259" key="3">
    <source>
        <dbReference type="PROSITE" id="PS51117"/>
    </source>
</evidence>
<dbReference type="SMART" id="SM00136">
    <property type="entry name" value="LamNT"/>
    <property type="match status" value="1"/>
</dbReference>
<accession>A0ABQ9WGB0</accession>
<gene>
    <name evidence="4" type="primary">LAMC3_1</name>
    <name evidence="4" type="ORF">P7K49_001866</name>
</gene>
<keyword evidence="1" id="KW-1015">Disulfide bond</keyword>
<evidence type="ECO:0000256" key="2">
    <source>
        <dbReference type="ARBA" id="ARBA00023292"/>
    </source>
</evidence>
<sequence length="124" mass="13251">MGACYDGAGRAQRCLPVFENAAFGRRAQASHTCGNPPEDFCPHVGAAGAGAQCQRCDAADPQRHHNVSYLTDFHSEDETTWWQSPSMAFGVQYPNSVNITLNLGKRGLGAHALSLPHWGPEAGA</sequence>
<dbReference type="PANTHER" id="PTHR10574:SF240">
    <property type="entry name" value="LAMININ SUBUNIT GAMMA-3"/>
    <property type="match status" value="1"/>
</dbReference>
<dbReference type="Proteomes" id="UP001266305">
    <property type="component" value="Unassembled WGS sequence"/>
</dbReference>
<keyword evidence="2" id="KW-0424">Laminin EGF-like domain</keyword>
<evidence type="ECO:0000313" key="4">
    <source>
        <dbReference type="EMBL" id="KAK2120480.1"/>
    </source>
</evidence>
<dbReference type="EMBL" id="JASSZA010000001">
    <property type="protein sequence ID" value="KAK2120480.1"/>
    <property type="molecule type" value="Genomic_DNA"/>
</dbReference>
<dbReference type="Gene3D" id="2.60.120.260">
    <property type="entry name" value="Galactose-binding domain-like"/>
    <property type="match status" value="1"/>
</dbReference>
<evidence type="ECO:0000313" key="5">
    <source>
        <dbReference type="Proteomes" id="UP001266305"/>
    </source>
</evidence>
<dbReference type="InterPro" id="IPR008211">
    <property type="entry name" value="Laminin_N"/>
</dbReference>
<protein>
    <submittedName>
        <fullName evidence="4">Laminin subunit gamma-3</fullName>
    </submittedName>
</protein>
<keyword evidence="5" id="KW-1185">Reference proteome</keyword>
<dbReference type="Pfam" id="PF00055">
    <property type="entry name" value="Laminin_N"/>
    <property type="match status" value="1"/>
</dbReference>
<name>A0ABQ9WGB0_SAGOE</name>
<comment type="caution">
    <text evidence="4">The sequence shown here is derived from an EMBL/GenBank/DDBJ whole genome shotgun (WGS) entry which is preliminary data.</text>
</comment>
<feature type="domain" description="Laminin N-terminal" evidence="3">
    <location>
        <begin position="10"/>
        <end position="124"/>
    </location>
</feature>
<proteinExistence type="predicted"/>
<dbReference type="PROSITE" id="PS51117">
    <property type="entry name" value="LAMININ_NTER"/>
    <property type="match status" value="1"/>
</dbReference>
<dbReference type="PANTHER" id="PTHR10574">
    <property type="entry name" value="NETRIN/LAMININ-RELATED"/>
    <property type="match status" value="1"/>
</dbReference>
<organism evidence="4 5">
    <name type="scientific">Saguinus oedipus</name>
    <name type="common">Cotton-top tamarin</name>
    <name type="synonym">Oedipomidas oedipus</name>
    <dbReference type="NCBI Taxonomy" id="9490"/>
    <lineage>
        <taxon>Eukaryota</taxon>
        <taxon>Metazoa</taxon>
        <taxon>Chordata</taxon>
        <taxon>Craniata</taxon>
        <taxon>Vertebrata</taxon>
        <taxon>Euteleostomi</taxon>
        <taxon>Mammalia</taxon>
        <taxon>Eutheria</taxon>
        <taxon>Euarchontoglires</taxon>
        <taxon>Primates</taxon>
        <taxon>Haplorrhini</taxon>
        <taxon>Platyrrhini</taxon>
        <taxon>Cebidae</taxon>
        <taxon>Callitrichinae</taxon>
        <taxon>Saguinus</taxon>
    </lineage>
</organism>
<dbReference type="InterPro" id="IPR050440">
    <property type="entry name" value="Laminin/Netrin_ECM"/>
</dbReference>